<comment type="caution">
    <text evidence="12">The sequence shown here is derived from an EMBL/GenBank/DDBJ whole genome shotgun (WGS) entry which is preliminary data.</text>
</comment>
<dbReference type="InterPro" id="IPR028624">
    <property type="entry name" value="Tscrpt_elong_fac_GreA/B"/>
</dbReference>
<keyword evidence="12" id="KW-0251">Elongation factor</keyword>
<dbReference type="InterPro" id="IPR036953">
    <property type="entry name" value="GreA/GreB_C_sf"/>
</dbReference>
<keyword evidence="3 8" id="KW-0805">Transcription regulation</keyword>
<comment type="similarity">
    <text evidence="1 8 9">Belongs to the GreA/GreB family.</text>
</comment>
<dbReference type="NCBIfam" id="TIGR01462">
    <property type="entry name" value="greA"/>
    <property type="match status" value="1"/>
</dbReference>
<keyword evidence="12" id="KW-0648">Protein biosynthesis</keyword>
<dbReference type="PANTHER" id="PTHR30437:SF4">
    <property type="entry name" value="TRANSCRIPTION ELONGATION FACTOR GREA"/>
    <property type="match status" value="1"/>
</dbReference>
<evidence type="ECO:0000256" key="9">
    <source>
        <dbReference type="RuleBase" id="RU000556"/>
    </source>
</evidence>
<comment type="function">
    <text evidence="6 8 9">Necessary for efficient RNA polymerase transcription elongation past template-encoded arresting sites. The arresting sites in DNA have the property of trapping a certain fraction of elongating RNA polymerases that pass through, resulting in locked ternary complexes. Cleavage of the nascent transcript by cleavage factors such as GreA or GreB allows the resumption of elongation from the new 3'terminus. GreA releases sequences of 2 to 3 nucleotides.</text>
</comment>
<proteinExistence type="inferred from homology"/>
<name>A0A3N4VRX0_9PAST</name>
<dbReference type="GO" id="GO:0070063">
    <property type="term" value="F:RNA polymerase binding"/>
    <property type="evidence" value="ECO:0007669"/>
    <property type="project" value="InterPro"/>
</dbReference>
<evidence type="ECO:0000313" key="12">
    <source>
        <dbReference type="EMBL" id="RPE85852.1"/>
    </source>
</evidence>
<evidence type="ECO:0000256" key="5">
    <source>
        <dbReference type="ARBA" id="ARBA00023163"/>
    </source>
</evidence>
<dbReference type="Gene3D" id="3.10.50.30">
    <property type="entry name" value="Transcription elongation factor, GreA/GreB, C-terminal domain"/>
    <property type="match status" value="1"/>
</dbReference>
<dbReference type="InterPro" id="IPR036805">
    <property type="entry name" value="Tscrpt_elong_fac_GreA/B_N_sf"/>
</dbReference>
<evidence type="ECO:0000313" key="13">
    <source>
        <dbReference type="Proteomes" id="UP000281691"/>
    </source>
</evidence>
<dbReference type="GO" id="GO:0006354">
    <property type="term" value="P:DNA-templated transcription elongation"/>
    <property type="evidence" value="ECO:0007669"/>
    <property type="project" value="TreeGrafter"/>
</dbReference>
<gene>
    <name evidence="8" type="primary">greA</name>
    <name evidence="12" type="ORF">EDC46_0237</name>
</gene>
<evidence type="ECO:0000256" key="3">
    <source>
        <dbReference type="ARBA" id="ARBA00023015"/>
    </source>
</evidence>
<dbReference type="PANTHER" id="PTHR30437">
    <property type="entry name" value="TRANSCRIPTION ELONGATION FACTOR GREA"/>
    <property type="match status" value="1"/>
</dbReference>
<dbReference type="AlphaFoldDB" id="A0A3N4VRX0"/>
<evidence type="ECO:0000256" key="4">
    <source>
        <dbReference type="ARBA" id="ARBA00023125"/>
    </source>
</evidence>
<dbReference type="FunFam" id="3.10.50.30:FF:000001">
    <property type="entry name" value="Transcription elongation factor GreA"/>
    <property type="match status" value="1"/>
</dbReference>
<dbReference type="PROSITE" id="PS00829">
    <property type="entry name" value="GREAB_1"/>
    <property type="match status" value="1"/>
</dbReference>
<evidence type="ECO:0000259" key="11">
    <source>
        <dbReference type="Pfam" id="PF03449"/>
    </source>
</evidence>
<dbReference type="InterPro" id="IPR023459">
    <property type="entry name" value="Tscrpt_elong_fac_GreA/B_fam"/>
</dbReference>
<dbReference type="Gene3D" id="1.10.287.180">
    <property type="entry name" value="Transcription elongation factor, GreA/GreB, N-terminal domain"/>
    <property type="match status" value="1"/>
</dbReference>
<dbReference type="Proteomes" id="UP000281691">
    <property type="component" value="Unassembled WGS sequence"/>
</dbReference>
<keyword evidence="13" id="KW-1185">Reference proteome</keyword>
<accession>A0A3N4VRX0</accession>
<dbReference type="InterPro" id="IPR018151">
    <property type="entry name" value="TF_GreA/GreB_CS"/>
</dbReference>
<evidence type="ECO:0000256" key="1">
    <source>
        <dbReference type="ARBA" id="ARBA00008213"/>
    </source>
</evidence>
<dbReference type="FunFam" id="1.10.287.180:FF:000001">
    <property type="entry name" value="Transcription elongation factor GreA"/>
    <property type="match status" value="1"/>
</dbReference>
<dbReference type="NCBIfam" id="NF001263">
    <property type="entry name" value="PRK00226.1-4"/>
    <property type="match status" value="1"/>
</dbReference>
<dbReference type="NCBIfam" id="NF001264">
    <property type="entry name" value="PRK00226.1-5"/>
    <property type="match status" value="1"/>
</dbReference>
<dbReference type="SUPFAM" id="SSF46557">
    <property type="entry name" value="GreA transcript cleavage protein, N-terminal domain"/>
    <property type="match status" value="1"/>
</dbReference>
<dbReference type="GO" id="GO:0032784">
    <property type="term" value="P:regulation of DNA-templated transcription elongation"/>
    <property type="evidence" value="ECO:0007669"/>
    <property type="project" value="UniProtKB-UniRule"/>
</dbReference>
<dbReference type="InterPro" id="IPR022691">
    <property type="entry name" value="Tscrpt_elong_fac_GreA/B_N"/>
</dbReference>
<organism evidence="12 13">
    <name type="scientific">Vespertiliibacter pulmonis</name>
    <dbReference type="NCBI Taxonomy" id="1443036"/>
    <lineage>
        <taxon>Bacteria</taxon>
        <taxon>Pseudomonadati</taxon>
        <taxon>Pseudomonadota</taxon>
        <taxon>Gammaproteobacteria</taxon>
        <taxon>Pasteurellales</taxon>
        <taxon>Pasteurellaceae</taxon>
        <taxon>Vespertiliibacter</taxon>
    </lineage>
</organism>
<keyword evidence="5 8" id="KW-0804">Transcription</keyword>
<sequence>MKQIPMTVRGAELLREELDFLKNTRRPEIIAAIAEAREHGDLKENAEYHAAREQQGFCEGRIQEIEGKLGNAQIIDITKMENTGKVIFGATVTLVNNDTDEEVTYRIVGDDEANIKEGLISVNSPIARGLIGKEIDDTVNIKTPGGNIEFDILDVKYL</sequence>
<dbReference type="EMBL" id="RKQP01000001">
    <property type="protein sequence ID" value="RPE85852.1"/>
    <property type="molecule type" value="Genomic_DNA"/>
</dbReference>
<evidence type="ECO:0000256" key="2">
    <source>
        <dbReference type="ARBA" id="ARBA00013729"/>
    </source>
</evidence>
<evidence type="ECO:0000256" key="8">
    <source>
        <dbReference type="HAMAP-Rule" id="MF_00105"/>
    </source>
</evidence>
<dbReference type="PIRSF" id="PIRSF006092">
    <property type="entry name" value="GreA_GreB"/>
    <property type="match status" value="1"/>
</dbReference>
<reference evidence="12 13" key="1">
    <citation type="submission" date="2018-11" db="EMBL/GenBank/DDBJ databases">
        <title>Genomic Encyclopedia of Type Strains, Phase IV (KMG-IV): sequencing the most valuable type-strain genomes for metagenomic binning, comparative biology and taxonomic classification.</title>
        <authorList>
            <person name="Goeker M."/>
        </authorList>
    </citation>
    <scope>NUCLEOTIDE SEQUENCE [LARGE SCALE GENOMIC DNA]</scope>
    <source>
        <strain evidence="12 13">DSM 27238</strain>
    </source>
</reference>
<feature type="domain" description="Transcription elongation factor GreA/GreB C-terminal" evidence="10">
    <location>
        <begin position="83"/>
        <end position="157"/>
    </location>
</feature>
<dbReference type="SUPFAM" id="SSF54534">
    <property type="entry name" value="FKBP-like"/>
    <property type="match status" value="1"/>
</dbReference>
<evidence type="ECO:0000256" key="6">
    <source>
        <dbReference type="ARBA" id="ARBA00024916"/>
    </source>
</evidence>
<dbReference type="NCBIfam" id="NF001261">
    <property type="entry name" value="PRK00226.1-2"/>
    <property type="match status" value="1"/>
</dbReference>
<dbReference type="HAMAP" id="MF_00105">
    <property type="entry name" value="GreA_GreB"/>
    <property type="match status" value="1"/>
</dbReference>
<feature type="domain" description="Transcription elongation factor GreA/GreB N-terminal" evidence="11">
    <location>
        <begin position="4"/>
        <end position="74"/>
    </location>
</feature>
<dbReference type="PROSITE" id="PS00830">
    <property type="entry name" value="GREAB_2"/>
    <property type="match status" value="1"/>
</dbReference>
<dbReference type="Pfam" id="PF01272">
    <property type="entry name" value="GreA_GreB"/>
    <property type="match status" value="1"/>
</dbReference>
<dbReference type="Pfam" id="PF03449">
    <property type="entry name" value="GreA_GreB_N"/>
    <property type="match status" value="1"/>
</dbReference>
<keyword evidence="4 8" id="KW-0238">DNA-binding</keyword>
<dbReference type="GO" id="GO:0003746">
    <property type="term" value="F:translation elongation factor activity"/>
    <property type="evidence" value="ECO:0007669"/>
    <property type="project" value="UniProtKB-KW"/>
</dbReference>
<evidence type="ECO:0000256" key="7">
    <source>
        <dbReference type="ARBA" id="ARBA00030776"/>
    </source>
</evidence>
<dbReference type="OrthoDB" id="9808774at2"/>
<dbReference type="InterPro" id="IPR001437">
    <property type="entry name" value="Tscrpt_elong_fac_GreA/B_C"/>
</dbReference>
<protein>
    <recommendedName>
        <fullName evidence="2 8">Transcription elongation factor GreA</fullName>
    </recommendedName>
    <alternativeName>
        <fullName evidence="7 8">Transcript cleavage factor GreA</fullName>
    </alternativeName>
</protein>
<dbReference type="InterPro" id="IPR006359">
    <property type="entry name" value="Tscrpt_elong_fac_GreA"/>
</dbReference>
<dbReference type="GO" id="GO:0003677">
    <property type="term" value="F:DNA binding"/>
    <property type="evidence" value="ECO:0007669"/>
    <property type="project" value="UniProtKB-UniRule"/>
</dbReference>
<dbReference type="RefSeq" id="WP_124210430.1">
    <property type="nucleotide sequence ID" value="NZ_CP016615.1"/>
</dbReference>
<evidence type="ECO:0000259" key="10">
    <source>
        <dbReference type="Pfam" id="PF01272"/>
    </source>
</evidence>